<dbReference type="NCBIfam" id="TIGR01953">
    <property type="entry name" value="NusA"/>
    <property type="match status" value="1"/>
</dbReference>
<dbReference type="InterPro" id="IPR025249">
    <property type="entry name" value="TF_NusA_KH_1st"/>
</dbReference>
<accession>A0A9W6GH71</accession>
<dbReference type="InterPro" id="IPR010213">
    <property type="entry name" value="TF_NusA"/>
</dbReference>
<dbReference type="GO" id="GO:0006353">
    <property type="term" value="P:DNA-templated transcription termination"/>
    <property type="evidence" value="ECO:0007669"/>
    <property type="project" value="UniProtKB-UniRule"/>
</dbReference>
<evidence type="ECO:0000256" key="6">
    <source>
        <dbReference type="ARBA" id="ARBA00023163"/>
    </source>
</evidence>
<keyword evidence="6 7" id="KW-0804">Transcription</keyword>
<dbReference type="Gene3D" id="3.30.300.20">
    <property type="match status" value="2"/>
</dbReference>
<dbReference type="InterPro" id="IPR003029">
    <property type="entry name" value="S1_domain"/>
</dbReference>
<dbReference type="Gene3D" id="3.30.1480.10">
    <property type="entry name" value="NusA, N-terminal domain"/>
    <property type="match status" value="1"/>
</dbReference>
<dbReference type="EMBL" id="BSDX01000001">
    <property type="protein sequence ID" value="GLI53910.1"/>
    <property type="molecule type" value="Genomic_DNA"/>
</dbReference>
<keyword evidence="5 7" id="KW-0805">Transcription regulation</keyword>
<comment type="function">
    <text evidence="7">Participates in both transcription termination and antitermination.</text>
</comment>
<keyword evidence="1 7" id="KW-0806">Transcription termination</keyword>
<comment type="similarity">
    <text evidence="7">Belongs to the NusA family.</text>
</comment>
<evidence type="ECO:0000256" key="4">
    <source>
        <dbReference type="ARBA" id="ARBA00022884"/>
    </source>
</evidence>
<dbReference type="SMART" id="SM00316">
    <property type="entry name" value="S1"/>
    <property type="match status" value="1"/>
</dbReference>
<evidence type="ECO:0000313" key="9">
    <source>
        <dbReference type="EMBL" id="GLI53910.1"/>
    </source>
</evidence>
<dbReference type="InterPro" id="IPR012340">
    <property type="entry name" value="NA-bd_OB-fold"/>
</dbReference>
<name>A0A9W6GH71_9BACT</name>
<dbReference type="InterPro" id="IPR004087">
    <property type="entry name" value="KH_dom"/>
</dbReference>
<dbReference type="CDD" id="cd04455">
    <property type="entry name" value="S1_NusA"/>
    <property type="match status" value="1"/>
</dbReference>
<evidence type="ECO:0000256" key="5">
    <source>
        <dbReference type="ARBA" id="ARBA00023015"/>
    </source>
</evidence>
<dbReference type="Pfam" id="PF26594">
    <property type="entry name" value="KH_NusA_2nd"/>
    <property type="match status" value="1"/>
</dbReference>
<dbReference type="PROSITE" id="PS50126">
    <property type="entry name" value="S1"/>
    <property type="match status" value="1"/>
</dbReference>
<dbReference type="InterPro" id="IPR030842">
    <property type="entry name" value="TF_NusA_bacterial"/>
</dbReference>
<evidence type="ECO:0000256" key="2">
    <source>
        <dbReference type="ARBA" id="ARBA00022490"/>
    </source>
</evidence>
<dbReference type="GO" id="GO:0005829">
    <property type="term" value="C:cytosol"/>
    <property type="evidence" value="ECO:0007669"/>
    <property type="project" value="TreeGrafter"/>
</dbReference>
<dbReference type="CDD" id="cd22529">
    <property type="entry name" value="KH-II_NusA_rpt2"/>
    <property type="match status" value="1"/>
</dbReference>
<evidence type="ECO:0000259" key="8">
    <source>
        <dbReference type="PROSITE" id="PS50126"/>
    </source>
</evidence>
<proteinExistence type="inferred from homology"/>
<dbReference type="SUPFAM" id="SSF54814">
    <property type="entry name" value="Prokaryotic type KH domain (KH-domain type II)"/>
    <property type="match status" value="2"/>
</dbReference>
<evidence type="ECO:0000256" key="7">
    <source>
        <dbReference type="HAMAP-Rule" id="MF_00945"/>
    </source>
</evidence>
<organism evidence="9 10">
    <name type="scientific">Thermodesulfovibrio yellowstonii</name>
    <dbReference type="NCBI Taxonomy" id="28262"/>
    <lineage>
        <taxon>Bacteria</taxon>
        <taxon>Pseudomonadati</taxon>
        <taxon>Nitrospirota</taxon>
        <taxon>Thermodesulfovibrionia</taxon>
        <taxon>Thermodesulfovibrionales</taxon>
        <taxon>Thermodesulfovibrionaceae</taxon>
        <taxon>Thermodesulfovibrio</taxon>
    </lineage>
</organism>
<dbReference type="InterPro" id="IPR009019">
    <property type="entry name" value="KH_sf_prok-type"/>
</dbReference>
<dbReference type="PANTHER" id="PTHR22648">
    <property type="entry name" value="TRANSCRIPTION TERMINATION FACTOR NUSA"/>
    <property type="match status" value="1"/>
</dbReference>
<dbReference type="CDD" id="cd02134">
    <property type="entry name" value="KH-II_NusA_rpt1"/>
    <property type="match status" value="1"/>
</dbReference>
<keyword evidence="4 7" id="KW-0694">RNA-binding</keyword>
<dbReference type="GO" id="GO:0003700">
    <property type="term" value="F:DNA-binding transcription factor activity"/>
    <property type="evidence" value="ECO:0007669"/>
    <property type="project" value="InterPro"/>
</dbReference>
<dbReference type="Proteomes" id="UP001144297">
    <property type="component" value="Unassembled WGS sequence"/>
</dbReference>
<dbReference type="PROSITE" id="PS50084">
    <property type="entry name" value="KH_TYPE_1"/>
    <property type="match status" value="1"/>
</dbReference>
<dbReference type="HAMAP" id="MF_00945_B">
    <property type="entry name" value="NusA_B"/>
    <property type="match status" value="1"/>
</dbReference>
<dbReference type="GO" id="GO:0031564">
    <property type="term" value="P:transcription antitermination"/>
    <property type="evidence" value="ECO:0007669"/>
    <property type="project" value="UniProtKB-UniRule"/>
</dbReference>
<dbReference type="Pfam" id="PF08529">
    <property type="entry name" value="NusA_N"/>
    <property type="match status" value="1"/>
</dbReference>
<dbReference type="FunFam" id="3.30.300.20:FF:000005">
    <property type="entry name" value="Transcription termination/antitermination protein NusA"/>
    <property type="match status" value="1"/>
</dbReference>
<dbReference type="InterPro" id="IPR036555">
    <property type="entry name" value="NusA_N_sf"/>
</dbReference>
<comment type="caution">
    <text evidence="9">The sequence shown here is derived from an EMBL/GenBank/DDBJ whole genome shotgun (WGS) entry which is preliminary data.</text>
</comment>
<dbReference type="Gene3D" id="2.40.50.140">
    <property type="entry name" value="Nucleic acid-binding proteins"/>
    <property type="match status" value="1"/>
</dbReference>
<dbReference type="FunFam" id="3.30.1480.10:FF:000002">
    <property type="entry name" value="Transcription termination/antitermination protein NusA"/>
    <property type="match status" value="1"/>
</dbReference>
<feature type="domain" description="S1 motif" evidence="8">
    <location>
        <begin position="135"/>
        <end position="199"/>
    </location>
</feature>
<dbReference type="FunFam" id="3.30.300.20:FF:000002">
    <property type="entry name" value="Transcription termination/antitermination protein NusA"/>
    <property type="match status" value="1"/>
</dbReference>
<evidence type="ECO:0000256" key="3">
    <source>
        <dbReference type="ARBA" id="ARBA00022814"/>
    </source>
</evidence>
<dbReference type="InterPro" id="IPR013735">
    <property type="entry name" value="TF_NusA_N"/>
</dbReference>
<comment type="subcellular location">
    <subcellularLocation>
        <location evidence="7">Cytoplasm</location>
    </subcellularLocation>
</comment>
<dbReference type="Pfam" id="PF00575">
    <property type="entry name" value="S1"/>
    <property type="match status" value="1"/>
</dbReference>
<comment type="subunit">
    <text evidence="7">Monomer. Binds directly to the core enzyme of the DNA-dependent RNA polymerase and to nascent RNA.</text>
</comment>
<sequence>MGKELKFLVEQIMREKGITKDAVIELLETALISAIRKKYGNKSSIKIKIEPQTFDINIFEIKKVVEEVKDSTSEISIEEVKQKYIDKGIGDTVEVPLSIQDFGRIAVQTAKHVLFQKIREIERSQIFEEFKDKVGNIVSGTVLRKEKGNFYILVGKAEAILPDKEVLPQDNLKRGDIVKAYIFEVKQTPKEPIIKLSRTHPNFVVGLFTLEVPEIQDGIVEIKTIARDPGERTKIAVSSKDPSVDPVGACVGMKGTRVQAVVRELKGERIDIIPYSDDMSFFIAKALTPATVLKVGINENEKTAVVVVENDQLSLAIGKKGQNVRLASRLTGWSIDVLSESEYNQMKHKETERAFKETNQKQGND</sequence>
<dbReference type="SUPFAM" id="SSF69705">
    <property type="entry name" value="Transcription factor NusA, N-terminal domain"/>
    <property type="match status" value="1"/>
</dbReference>
<keyword evidence="3 7" id="KW-0889">Transcription antitermination</keyword>
<dbReference type="GO" id="GO:0003723">
    <property type="term" value="F:RNA binding"/>
    <property type="evidence" value="ECO:0007669"/>
    <property type="project" value="UniProtKB-UniRule"/>
</dbReference>
<dbReference type="InterPro" id="IPR015946">
    <property type="entry name" value="KH_dom-like_a/b"/>
</dbReference>
<keyword evidence="10" id="KW-1185">Reference proteome</keyword>
<dbReference type="PANTHER" id="PTHR22648:SF0">
    <property type="entry name" value="TRANSCRIPTION TERMINATION_ANTITERMINATION PROTEIN NUSA"/>
    <property type="match status" value="1"/>
</dbReference>
<keyword evidence="2 7" id="KW-0963">Cytoplasm</keyword>
<dbReference type="AlphaFoldDB" id="A0A9W6GH71"/>
<gene>
    <name evidence="7 9" type="primary">nusA</name>
    <name evidence="9" type="ORF">TISLANDTSLP1_16030</name>
</gene>
<reference evidence="9" key="1">
    <citation type="submission" date="2022-12" db="EMBL/GenBank/DDBJ databases">
        <title>Reference genome sequencing for broad-spectrum identification of bacterial and archaeal isolates by mass spectrometry.</title>
        <authorList>
            <person name="Sekiguchi Y."/>
            <person name="Tourlousse D.M."/>
        </authorList>
    </citation>
    <scope>NUCLEOTIDE SEQUENCE</scope>
    <source>
        <strain evidence="9">TSL-P1</strain>
    </source>
</reference>
<dbReference type="Pfam" id="PF13184">
    <property type="entry name" value="KH_NusA_1st"/>
    <property type="match status" value="1"/>
</dbReference>
<protein>
    <recommendedName>
        <fullName evidence="7">Transcription termination/antitermination protein NusA</fullName>
    </recommendedName>
</protein>
<evidence type="ECO:0000256" key="1">
    <source>
        <dbReference type="ARBA" id="ARBA00022472"/>
    </source>
</evidence>
<dbReference type="SMART" id="SM00322">
    <property type="entry name" value="KH"/>
    <property type="match status" value="2"/>
</dbReference>
<dbReference type="InterPro" id="IPR058582">
    <property type="entry name" value="KH_NusA_2nd"/>
</dbReference>
<dbReference type="SUPFAM" id="SSF50249">
    <property type="entry name" value="Nucleic acid-binding proteins"/>
    <property type="match status" value="1"/>
</dbReference>
<evidence type="ECO:0000313" key="10">
    <source>
        <dbReference type="Proteomes" id="UP001144297"/>
    </source>
</evidence>